<accession>A0A550JKF6</accession>
<evidence type="ECO:0000313" key="2">
    <source>
        <dbReference type="EMBL" id="TRO83657.1"/>
    </source>
</evidence>
<feature type="transmembrane region" description="Helical" evidence="1">
    <location>
        <begin position="100"/>
        <end position="130"/>
    </location>
</feature>
<name>A0A550JKF6_9BACT</name>
<reference evidence="2 3" key="1">
    <citation type="submission" date="2019-07" db="EMBL/GenBank/DDBJ databases">
        <title>Insights of Desulfuromonas acetexigens electromicrobiology.</title>
        <authorList>
            <person name="Katuri K."/>
            <person name="Sapireddy V."/>
            <person name="Shaw D.R."/>
            <person name="Saikaly P."/>
        </authorList>
    </citation>
    <scope>NUCLEOTIDE SEQUENCE [LARGE SCALE GENOMIC DNA]</scope>
    <source>
        <strain evidence="2 3">2873</strain>
    </source>
</reference>
<evidence type="ECO:0000256" key="1">
    <source>
        <dbReference type="SAM" id="Phobius"/>
    </source>
</evidence>
<dbReference type="PANTHER" id="PTHR43471:SF10">
    <property type="entry name" value="SLL1107 PROTEIN"/>
    <property type="match status" value="1"/>
</dbReference>
<evidence type="ECO:0008006" key="4">
    <source>
        <dbReference type="Google" id="ProtNLM"/>
    </source>
</evidence>
<keyword evidence="1" id="KW-0472">Membrane</keyword>
<feature type="transmembrane region" description="Helical" evidence="1">
    <location>
        <begin position="57"/>
        <end position="79"/>
    </location>
</feature>
<protein>
    <recommendedName>
        <fullName evidence="4">ABC transporter permease</fullName>
    </recommendedName>
</protein>
<dbReference type="EMBL" id="VJVV01000001">
    <property type="protein sequence ID" value="TRO83657.1"/>
    <property type="molecule type" value="Genomic_DNA"/>
</dbReference>
<sequence length="269" mass="29450">MNNALGRISALARLVLVDGMRRHALMGLVLLALAIIVSGLFFFAFVPRDIGRVSVDFVVTIGWCAGMVFLLFHAVQVMSWGEDRRVIHTLLAHPLSRTDYVLGVFAGLAGLLVLLNVILGIAGFGVLYLIKSWVGVAFFARLGVWEYLLSWWGVLSIEAMILAVIVLFSGMIRGGFTVLLVTLSYYLICNGLPVALEFFKGGSELVQKALVGMTLVFPNFSRFDYKGLVVVANQWPAASSLLLNLAYVVLYCVLTLTLAAGIYGRRDLK</sequence>
<keyword evidence="1" id="KW-0812">Transmembrane</keyword>
<keyword evidence="1" id="KW-1133">Transmembrane helix</keyword>
<dbReference type="AlphaFoldDB" id="A0A550JKF6"/>
<comment type="caution">
    <text evidence="2">The sequence shown here is derived from an EMBL/GenBank/DDBJ whole genome shotgun (WGS) entry which is preliminary data.</text>
</comment>
<feature type="transmembrane region" description="Helical" evidence="1">
    <location>
        <begin position="150"/>
        <end position="169"/>
    </location>
</feature>
<feature type="transmembrane region" description="Helical" evidence="1">
    <location>
        <begin position="23"/>
        <end position="45"/>
    </location>
</feature>
<dbReference type="Proteomes" id="UP000317155">
    <property type="component" value="Unassembled WGS sequence"/>
</dbReference>
<feature type="transmembrane region" description="Helical" evidence="1">
    <location>
        <begin position="241"/>
        <end position="263"/>
    </location>
</feature>
<dbReference type="RefSeq" id="WP_092052219.1">
    <property type="nucleotide sequence ID" value="NZ_FOJJ01000001.1"/>
</dbReference>
<feature type="transmembrane region" description="Helical" evidence="1">
    <location>
        <begin position="176"/>
        <end position="196"/>
    </location>
</feature>
<dbReference type="OrthoDB" id="9810558at2"/>
<dbReference type="PANTHER" id="PTHR43471">
    <property type="entry name" value="ABC TRANSPORTER PERMEASE"/>
    <property type="match status" value="1"/>
</dbReference>
<proteinExistence type="predicted"/>
<gene>
    <name evidence="2" type="ORF">FL622_00295</name>
</gene>
<keyword evidence="3" id="KW-1185">Reference proteome</keyword>
<organism evidence="2 3">
    <name type="scientific">Trichloromonas acetexigens</name>
    <dbReference type="NCBI Taxonomy" id="38815"/>
    <lineage>
        <taxon>Bacteria</taxon>
        <taxon>Pseudomonadati</taxon>
        <taxon>Thermodesulfobacteriota</taxon>
        <taxon>Desulfuromonadia</taxon>
        <taxon>Desulfuromonadales</taxon>
        <taxon>Trichloromonadaceae</taxon>
        <taxon>Trichloromonas</taxon>
    </lineage>
</organism>
<evidence type="ECO:0000313" key="3">
    <source>
        <dbReference type="Proteomes" id="UP000317155"/>
    </source>
</evidence>